<dbReference type="PANTHER" id="PTHR42770">
    <property type="entry name" value="AMINO ACID TRANSPORTER-RELATED"/>
    <property type="match status" value="1"/>
</dbReference>
<feature type="transmembrane region" description="Helical" evidence="5">
    <location>
        <begin position="12"/>
        <end position="35"/>
    </location>
</feature>
<dbReference type="InterPro" id="IPR050367">
    <property type="entry name" value="APC_superfamily"/>
</dbReference>
<evidence type="ECO:0000256" key="4">
    <source>
        <dbReference type="ARBA" id="ARBA00023136"/>
    </source>
</evidence>
<feature type="transmembrane region" description="Helical" evidence="5">
    <location>
        <begin position="73"/>
        <end position="93"/>
    </location>
</feature>
<keyword evidence="4 5" id="KW-0472">Membrane</keyword>
<evidence type="ECO:0000313" key="7">
    <source>
        <dbReference type="EMBL" id="KZL92502.1"/>
    </source>
</evidence>
<gene>
    <name evidence="7" type="primary">puuP_1</name>
    <name evidence="7" type="ORF">CLMAG_23110</name>
</gene>
<reference evidence="7 8" key="1">
    <citation type="submission" date="2016-04" db="EMBL/GenBank/DDBJ databases">
        <title>Genome sequence of Clostridium magnum DSM 2767.</title>
        <authorList>
            <person name="Poehlein A."/>
            <person name="Uhlig R."/>
            <person name="Fischer R."/>
            <person name="Bahl H."/>
            <person name="Daniel R."/>
        </authorList>
    </citation>
    <scope>NUCLEOTIDE SEQUENCE [LARGE SCALE GENOMIC DNA]</scope>
    <source>
        <strain evidence="7 8">DSM 2767</strain>
    </source>
</reference>
<keyword evidence="2 5" id="KW-0812">Transmembrane</keyword>
<accession>A0A161YP29</accession>
<evidence type="ECO:0000313" key="8">
    <source>
        <dbReference type="Proteomes" id="UP000076603"/>
    </source>
</evidence>
<dbReference type="STRING" id="1121326.CLMAG_23110"/>
<dbReference type="PATRIC" id="fig|1121326.3.peg.2309"/>
<dbReference type="Pfam" id="PF00324">
    <property type="entry name" value="AA_permease"/>
    <property type="match status" value="1"/>
</dbReference>
<comment type="subcellular location">
    <subcellularLocation>
        <location evidence="1">Membrane</location>
        <topology evidence="1">Multi-pass membrane protein</topology>
    </subcellularLocation>
</comment>
<feature type="transmembrane region" description="Helical" evidence="5">
    <location>
        <begin position="153"/>
        <end position="174"/>
    </location>
</feature>
<evidence type="ECO:0000256" key="2">
    <source>
        <dbReference type="ARBA" id="ARBA00022692"/>
    </source>
</evidence>
<dbReference type="InterPro" id="IPR004841">
    <property type="entry name" value="AA-permease/SLC12A_dom"/>
</dbReference>
<dbReference type="OrthoDB" id="178667at2"/>
<organism evidence="7 8">
    <name type="scientific">Clostridium magnum DSM 2767</name>
    <dbReference type="NCBI Taxonomy" id="1121326"/>
    <lineage>
        <taxon>Bacteria</taxon>
        <taxon>Bacillati</taxon>
        <taxon>Bacillota</taxon>
        <taxon>Clostridia</taxon>
        <taxon>Eubacteriales</taxon>
        <taxon>Clostridiaceae</taxon>
        <taxon>Clostridium</taxon>
    </lineage>
</organism>
<sequence>MQRGINPHVGFVAGWLILLDYVFVPSLLYSLVAAWCVELVPAVPFVAWIILFVVINTTINVRGIESTAKADWVMFIIEIGILLFFIIMGLKFVFSGGGAGELSINPFYQPGKINLGFIASATSIACLSFLVFDGISTLAEETVNPEKTVGRGILISLVAIGIIFILQTYVATLFCQIGRTPIKVQNSLMLLHLLQVNASRLYFLW</sequence>
<feature type="domain" description="Amino acid permease/ SLC12A" evidence="6">
    <location>
        <begin position="2"/>
        <end position="176"/>
    </location>
</feature>
<protein>
    <submittedName>
        <fullName evidence="7">Putrescine importer PuuP</fullName>
    </submittedName>
</protein>
<dbReference type="AlphaFoldDB" id="A0A161YP29"/>
<dbReference type="PANTHER" id="PTHR42770:SF16">
    <property type="entry name" value="AMINO ACID PERMEASE"/>
    <property type="match status" value="1"/>
</dbReference>
<feature type="transmembrane region" description="Helical" evidence="5">
    <location>
        <begin position="41"/>
        <end position="61"/>
    </location>
</feature>
<evidence type="ECO:0000256" key="5">
    <source>
        <dbReference type="SAM" id="Phobius"/>
    </source>
</evidence>
<name>A0A161YP29_9CLOT</name>
<dbReference type="Proteomes" id="UP000076603">
    <property type="component" value="Unassembled WGS sequence"/>
</dbReference>
<comment type="caution">
    <text evidence="7">The sequence shown here is derived from an EMBL/GenBank/DDBJ whole genome shotgun (WGS) entry which is preliminary data.</text>
</comment>
<evidence type="ECO:0000256" key="3">
    <source>
        <dbReference type="ARBA" id="ARBA00022989"/>
    </source>
</evidence>
<dbReference type="GO" id="GO:0055085">
    <property type="term" value="P:transmembrane transport"/>
    <property type="evidence" value="ECO:0007669"/>
    <property type="project" value="InterPro"/>
</dbReference>
<keyword evidence="3 5" id="KW-1133">Transmembrane helix</keyword>
<evidence type="ECO:0000259" key="6">
    <source>
        <dbReference type="Pfam" id="PF00324"/>
    </source>
</evidence>
<dbReference type="GO" id="GO:0016020">
    <property type="term" value="C:membrane"/>
    <property type="evidence" value="ECO:0007669"/>
    <property type="project" value="UniProtKB-SubCell"/>
</dbReference>
<proteinExistence type="predicted"/>
<evidence type="ECO:0000256" key="1">
    <source>
        <dbReference type="ARBA" id="ARBA00004141"/>
    </source>
</evidence>
<dbReference type="Gene3D" id="1.20.1740.10">
    <property type="entry name" value="Amino acid/polyamine transporter I"/>
    <property type="match status" value="1"/>
</dbReference>
<dbReference type="EMBL" id="LWAE01000002">
    <property type="protein sequence ID" value="KZL92502.1"/>
    <property type="molecule type" value="Genomic_DNA"/>
</dbReference>
<keyword evidence="8" id="KW-1185">Reference proteome</keyword>
<feature type="transmembrane region" description="Helical" evidence="5">
    <location>
        <begin position="113"/>
        <end position="132"/>
    </location>
</feature>